<dbReference type="EMBL" id="ML976993">
    <property type="protein sequence ID" value="KAF1955864.1"/>
    <property type="molecule type" value="Genomic_DNA"/>
</dbReference>
<evidence type="ECO:0000313" key="2">
    <source>
        <dbReference type="Proteomes" id="UP000800035"/>
    </source>
</evidence>
<keyword evidence="2" id="KW-1185">Reference proteome</keyword>
<sequence>MDVDLIVDSCNEALKDAWKVRVQQMSNTPSFTQWLSSIHPQQLPCTIELNKYNYAYWKCGSFNACLKVTFSNGKAFMIRLPMPGKTHDRHLDEKIGAEVAAISIIRQKTDVPVPEVLAWGHASDNRLGLGPFMLVEYVEGLPLESLLLDPGISIMKAKVDKKLLRWMFRQMIEVQLKLYSVHLNFIGSLDLLPQAKVNVGSGSPPLTFKVTGMGQLEGIDGLGHRSERFGSAYEYLSYLLEQSWKQILMQPNAARNETEASALFRAFTVLRSRLGDFVHPTYNQGRAKLICDDLSMKNVILKSVDDPDFPAFAGLIDLEFTYAAPAQLAATIPWWLLEDRPTNELWDCDDGEPQDLWERFVEHKEMYMVTLAEVVAERAQLGHGASDREFVELAEWSWESGACWVHMILTVDGPGWASFPLIQVRKIYRGQWDAEEAAVDQAQVDEFVAAKMAGLQQYRAEADRVRAAEAEMKEGRMTLDQFTSLACLLRPQR</sequence>
<protein>
    <recommendedName>
        <fullName evidence="3">Aminoglycoside phosphotransferase domain-containing protein</fullName>
    </recommendedName>
</protein>
<name>A0A6A5TU81_9PLEO</name>
<dbReference type="PANTHER" id="PTHR21310">
    <property type="entry name" value="AMINOGLYCOSIDE PHOSPHOTRANSFERASE-RELATED-RELATED"/>
    <property type="match status" value="1"/>
</dbReference>
<gene>
    <name evidence="1" type="ORF">CC80DRAFT_594048</name>
</gene>
<dbReference type="OrthoDB" id="4118642at2759"/>
<dbReference type="InterPro" id="IPR011009">
    <property type="entry name" value="Kinase-like_dom_sf"/>
</dbReference>
<dbReference type="SUPFAM" id="SSF56112">
    <property type="entry name" value="Protein kinase-like (PK-like)"/>
    <property type="match status" value="1"/>
</dbReference>
<reference evidence="1" key="1">
    <citation type="journal article" date="2020" name="Stud. Mycol.">
        <title>101 Dothideomycetes genomes: a test case for predicting lifestyles and emergence of pathogens.</title>
        <authorList>
            <person name="Haridas S."/>
            <person name="Albert R."/>
            <person name="Binder M."/>
            <person name="Bloem J."/>
            <person name="Labutti K."/>
            <person name="Salamov A."/>
            <person name="Andreopoulos B."/>
            <person name="Baker S."/>
            <person name="Barry K."/>
            <person name="Bills G."/>
            <person name="Bluhm B."/>
            <person name="Cannon C."/>
            <person name="Castanera R."/>
            <person name="Culley D."/>
            <person name="Daum C."/>
            <person name="Ezra D."/>
            <person name="Gonzalez J."/>
            <person name="Henrissat B."/>
            <person name="Kuo A."/>
            <person name="Liang C."/>
            <person name="Lipzen A."/>
            <person name="Lutzoni F."/>
            <person name="Magnuson J."/>
            <person name="Mondo S."/>
            <person name="Nolan M."/>
            <person name="Ohm R."/>
            <person name="Pangilinan J."/>
            <person name="Park H.-J."/>
            <person name="Ramirez L."/>
            <person name="Alfaro M."/>
            <person name="Sun H."/>
            <person name="Tritt A."/>
            <person name="Yoshinaga Y."/>
            <person name="Zwiers L.-H."/>
            <person name="Turgeon B."/>
            <person name="Goodwin S."/>
            <person name="Spatafora J."/>
            <person name="Crous P."/>
            <person name="Grigoriev I."/>
        </authorList>
    </citation>
    <scope>NUCLEOTIDE SEQUENCE</scope>
    <source>
        <strain evidence="1">CBS 675.92</strain>
    </source>
</reference>
<accession>A0A6A5TU81</accession>
<evidence type="ECO:0000313" key="1">
    <source>
        <dbReference type="EMBL" id="KAF1955864.1"/>
    </source>
</evidence>
<organism evidence="1 2">
    <name type="scientific">Byssothecium circinans</name>
    <dbReference type="NCBI Taxonomy" id="147558"/>
    <lineage>
        <taxon>Eukaryota</taxon>
        <taxon>Fungi</taxon>
        <taxon>Dikarya</taxon>
        <taxon>Ascomycota</taxon>
        <taxon>Pezizomycotina</taxon>
        <taxon>Dothideomycetes</taxon>
        <taxon>Pleosporomycetidae</taxon>
        <taxon>Pleosporales</taxon>
        <taxon>Massarineae</taxon>
        <taxon>Massarinaceae</taxon>
        <taxon>Byssothecium</taxon>
    </lineage>
</organism>
<evidence type="ECO:0008006" key="3">
    <source>
        <dbReference type="Google" id="ProtNLM"/>
    </source>
</evidence>
<dbReference type="Gene3D" id="3.30.200.20">
    <property type="entry name" value="Phosphorylase Kinase, domain 1"/>
    <property type="match status" value="1"/>
</dbReference>
<dbReference type="AlphaFoldDB" id="A0A6A5TU81"/>
<proteinExistence type="predicted"/>
<dbReference type="PANTHER" id="PTHR21310:SF37">
    <property type="entry name" value="AMINOGLYCOSIDE PHOSPHOTRANSFERASE DOMAIN-CONTAINING PROTEIN"/>
    <property type="match status" value="1"/>
</dbReference>
<dbReference type="InterPro" id="IPR051678">
    <property type="entry name" value="AGP_Transferase"/>
</dbReference>
<dbReference type="Proteomes" id="UP000800035">
    <property type="component" value="Unassembled WGS sequence"/>
</dbReference>